<protein>
    <submittedName>
        <fullName evidence="3">Uncharacterized protein</fullName>
    </submittedName>
</protein>
<accession>A0A7W8QLC7</accession>
<keyword evidence="2" id="KW-0472">Membrane</keyword>
<keyword evidence="2" id="KW-1133">Transmembrane helix</keyword>
<dbReference type="AlphaFoldDB" id="A0A7W8QLC7"/>
<keyword evidence="4" id="KW-1185">Reference proteome</keyword>
<feature type="region of interest" description="Disordered" evidence="1">
    <location>
        <begin position="461"/>
        <end position="483"/>
    </location>
</feature>
<dbReference type="RefSeq" id="WP_184391953.1">
    <property type="nucleotide sequence ID" value="NZ_BAAAJD010000042.1"/>
</dbReference>
<evidence type="ECO:0000256" key="1">
    <source>
        <dbReference type="SAM" id="MobiDB-lite"/>
    </source>
</evidence>
<name>A0A7W8QLC7_9ACTN</name>
<proteinExistence type="predicted"/>
<feature type="compositionally biased region" description="Basic and acidic residues" evidence="1">
    <location>
        <begin position="466"/>
        <end position="483"/>
    </location>
</feature>
<sequence length="483" mass="51261">MEFFGGNRGGDRGSSATEYAALVLLVAALLGAVAVVSVPNRVAGLLEYAFCVITGGKDCSLDPGGDRADAPKDEDYLPPRCEVYQIQDKAGYSMYVGIFKFGEEYAFMEQQMADGSYRLTLMPHNVELGVEGKAFQVKGEGGKNVQLGAEAKVGAYLKAGVGDTWVFKDKAEAQSFKDDIIENQTALDAMGRNPGAGLYYALNPPPEIPDPGITTATLRLEAGANAEAGAGIKTSSGETYWDSGTGLNGKVRVGGQVAVRTDRRDPENPLTGTTYQLDGQLGLGSEIGGAGAEDLRNWTGAVRVMRNGKGEPVEIVYTTSVEESLVSKDRLGNKYKGGKGGLKDKEGASILQETRTTLALDTPEERAVAERYLEEQGLTGMPALAFSQVFDDGSDLLREPPEGAGEFERLLYDKATVSNSVQEKTTDAASFGGKVALGLGLGLKLSTESSAAHTVEAEYLGAPRPDGTRGFREFPECVSREGR</sequence>
<evidence type="ECO:0000313" key="3">
    <source>
        <dbReference type="EMBL" id="MBB5432379.1"/>
    </source>
</evidence>
<evidence type="ECO:0000313" key="4">
    <source>
        <dbReference type="Proteomes" id="UP000572635"/>
    </source>
</evidence>
<comment type="caution">
    <text evidence="3">The sequence shown here is derived from an EMBL/GenBank/DDBJ whole genome shotgun (WGS) entry which is preliminary data.</text>
</comment>
<dbReference type="EMBL" id="JACHDB010000001">
    <property type="protein sequence ID" value="MBB5432379.1"/>
    <property type="molecule type" value="Genomic_DNA"/>
</dbReference>
<organism evidence="3 4">
    <name type="scientific">Nocardiopsis composta</name>
    <dbReference type="NCBI Taxonomy" id="157465"/>
    <lineage>
        <taxon>Bacteria</taxon>
        <taxon>Bacillati</taxon>
        <taxon>Actinomycetota</taxon>
        <taxon>Actinomycetes</taxon>
        <taxon>Streptosporangiales</taxon>
        <taxon>Nocardiopsidaceae</taxon>
        <taxon>Nocardiopsis</taxon>
    </lineage>
</organism>
<keyword evidence="2" id="KW-0812">Transmembrane</keyword>
<dbReference type="Proteomes" id="UP000572635">
    <property type="component" value="Unassembled WGS sequence"/>
</dbReference>
<reference evidence="3 4" key="1">
    <citation type="submission" date="2020-08" db="EMBL/GenBank/DDBJ databases">
        <title>Sequencing the genomes of 1000 actinobacteria strains.</title>
        <authorList>
            <person name="Klenk H.-P."/>
        </authorList>
    </citation>
    <scope>NUCLEOTIDE SEQUENCE [LARGE SCALE GENOMIC DNA]</scope>
    <source>
        <strain evidence="3 4">DSM 44551</strain>
    </source>
</reference>
<gene>
    <name evidence="3" type="ORF">HDA36_002463</name>
</gene>
<feature type="transmembrane region" description="Helical" evidence="2">
    <location>
        <begin position="20"/>
        <end position="38"/>
    </location>
</feature>
<evidence type="ECO:0000256" key="2">
    <source>
        <dbReference type="SAM" id="Phobius"/>
    </source>
</evidence>